<feature type="transmembrane region" description="Helical" evidence="15">
    <location>
        <begin position="185"/>
        <end position="204"/>
    </location>
</feature>
<evidence type="ECO:0000256" key="5">
    <source>
        <dbReference type="ARBA" id="ARBA00022679"/>
    </source>
</evidence>
<name>A0ABM1F8U3_PRICU</name>
<evidence type="ECO:0000256" key="13">
    <source>
        <dbReference type="RuleBase" id="RU000682"/>
    </source>
</evidence>
<keyword evidence="18" id="KW-1185">Reference proteome</keyword>
<evidence type="ECO:0000259" key="17">
    <source>
        <dbReference type="PROSITE" id="PS50922"/>
    </source>
</evidence>
<dbReference type="SUPFAM" id="SSF46689">
    <property type="entry name" value="Homeodomain-like"/>
    <property type="match status" value="1"/>
</dbReference>
<evidence type="ECO:0000256" key="9">
    <source>
        <dbReference type="ARBA" id="ARBA00023098"/>
    </source>
</evidence>
<sequence length="384" mass="45431">MAVFLEAGQNFSAWFWNPGFWLPPNVTWEDIRSTDEVRYVEFSDLLASVPLAVGVLMFRYLFERIVAAPIGQYFNLKDTRPRPAAPNPVLEEAYRHACKPSHRVVTGLAKQLDVTERHIERWFRQRRNQDRPSVLRKFTESCWRFLYYLSAFVYGVCILWNKPWFWDTTHCWINFPFQPLLPEVYWFYMIEMSFYLSLTFSQFLDVKRKDFWQMFVHHMCTLMLLTFSWGGNMIRVGTLVLVIHDAVDFWMEAAKMAKYCRLHRLCDLLFIIFTVMWFLTRLVIFPYRILYFGLTVGHVMLNMSVMSAYIIYNGLLVILQILHVIWFYMILRIAYYAVVTGQVQKDGRSDSESDGDVHDSSGEQEATAKLTAKKFNNHEAKHKG</sequence>
<dbReference type="PROSITE" id="PS50071">
    <property type="entry name" value="HOMEOBOX_2"/>
    <property type="match status" value="1"/>
</dbReference>
<dbReference type="InterPro" id="IPR001356">
    <property type="entry name" value="HD"/>
</dbReference>
<dbReference type="InterPro" id="IPR016439">
    <property type="entry name" value="Lag1/Lac1-like"/>
</dbReference>
<evidence type="ECO:0000256" key="2">
    <source>
        <dbReference type="ARBA" id="ARBA00004477"/>
    </source>
</evidence>
<dbReference type="PIRSF" id="PIRSF005225">
    <property type="entry name" value="LAG1_LAC1"/>
    <property type="match status" value="1"/>
</dbReference>
<feature type="domain" description="TLC" evidence="17">
    <location>
        <begin position="136"/>
        <end position="339"/>
    </location>
</feature>
<dbReference type="GeneID" id="106820810"/>
<evidence type="ECO:0000256" key="4">
    <source>
        <dbReference type="ARBA" id="ARBA00004991"/>
    </source>
</evidence>
<dbReference type="PANTHER" id="PTHR12560:SF0">
    <property type="entry name" value="LD18904P"/>
    <property type="match status" value="1"/>
</dbReference>
<evidence type="ECO:0000256" key="11">
    <source>
        <dbReference type="PROSITE-ProRule" id="PRU00108"/>
    </source>
</evidence>
<keyword evidence="10 12" id="KW-0472">Membrane</keyword>
<comment type="subcellular location">
    <subcellularLocation>
        <location evidence="2">Endoplasmic reticulum membrane</location>
        <topology evidence="2">Multi-pass membrane protein</topology>
    </subcellularLocation>
    <subcellularLocation>
        <location evidence="1 11 13">Nucleus</location>
    </subcellularLocation>
</comment>
<feature type="transmembrane region" description="Helical" evidence="15">
    <location>
        <begin position="309"/>
        <end position="331"/>
    </location>
</feature>
<dbReference type="InterPro" id="IPR006634">
    <property type="entry name" value="TLC-dom"/>
</dbReference>
<protein>
    <submittedName>
        <fullName evidence="19">Ceramide synthase 6-like isoform X1</fullName>
    </submittedName>
</protein>
<feature type="region of interest" description="Disordered" evidence="14">
    <location>
        <begin position="346"/>
        <end position="384"/>
    </location>
</feature>
<evidence type="ECO:0000256" key="3">
    <source>
        <dbReference type="ARBA" id="ARBA00004760"/>
    </source>
</evidence>
<evidence type="ECO:0000313" key="19">
    <source>
        <dbReference type="RefSeq" id="XP_014680864.1"/>
    </source>
</evidence>
<evidence type="ECO:0000256" key="6">
    <source>
        <dbReference type="ARBA" id="ARBA00022692"/>
    </source>
</evidence>
<evidence type="ECO:0000259" key="16">
    <source>
        <dbReference type="PROSITE" id="PS50071"/>
    </source>
</evidence>
<evidence type="ECO:0000313" key="18">
    <source>
        <dbReference type="Proteomes" id="UP000695022"/>
    </source>
</evidence>
<keyword evidence="11 13" id="KW-0371">Homeobox</keyword>
<organism evidence="18 19">
    <name type="scientific">Priapulus caudatus</name>
    <name type="common">Priapulid worm</name>
    <dbReference type="NCBI Taxonomy" id="37621"/>
    <lineage>
        <taxon>Eukaryota</taxon>
        <taxon>Metazoa</taxon>
        <taxon>Ecdysozoa</taxon>
        <taxon>Scalidophora</taxon>
        <taxon>Priapulida</taxon>
        <taxon>Priapulimorpha</taxon>
        <taxon>Priapulimorphida</taxon>
        <taxon>Priapulidae</taxon>
        <taxon>Priapulus</taxon>
    </lineage>
</organism>
<gene>
    <name evidence="19" type="primary">LOC106820810</name>
</gene>
<evidence type="ECO:0000256" key="14">
    <source>
        <dbReference type="SAM" id="MobiDB-lite"/>
    </source>
</evidence>
<feature type="domain" description="Homeobox" evidence="16">
    <location>
        <begin position="90"/>
        <end position="133"/>
    </location>
</feature>
<dbReference type="PROSITE" id="PS50922">
    <property type="entry name" value="TLC"/>
    <property type="match status" value="1"/>
</dbReference>
<dbReference type="Pfam" id="PF00046">
    <property type="entry name" value="Homeodomain"/>
    <property type="match status" value="1"/>
</dbReference>
<feature type="compositionally biased region" description="Basic and acidic residues" evidence="14">
    <location>
        <begin position="346"/>
        <end position="361"/>
    </location>
</feature>
<dbReference type="RefSeq" id="XP_014680864.1">
    <property type="nucleotide sequence ID" value="XM_014825378.1"/>
</dbReference>
<feature type="transmembrane region" description="Helical" evidence="15">
    <location>
        <begin position="145"/>
        <end position="165"/>
    </location>
</feature>
<dbReference type="CDD" id="cd00086">
    <property type="entry name" value="homeodomain"/>
    <property type="match status" value="1"/>
</dbReference>
<comment type="pathway">
    <text evidence="3">Lipid metabolism; sphingolipid metabolism.</text>
</comment>
<feature type="transmembrane region" description="Helical" evidence="15">
    <location>
        <begin position="45"/>
        <end position="62"/>
    </location>
</feature>
<comment type="pathway">
    <text evidence="4">Sphingolipid metabolism.</text>
</comment>
<keyword evidence="11 13" id="KW-0238">DNA-binding</keyword>
<dbReference type="InterPro" id="IPR009057">
    <property type="entry name" value="Homeodomain-like_sf"/>
</dbReference>
<feature type="DNA-binding region" description="Homeobox" evidence="11">
    <location>
        <begin position="92"/>
        <end position="134"/>
    </location>
</feature>
<evidence type="ECO:0000256" key="8">
    <source>
        <dbReference type="ARBA" id="ARBA00022989"/>
    </source>
</evidence>
<evidence type="ECO:0000256" key="12">
    <source>
        <dbReference type="PROSITE-ProRule" id="PRU00205"/>
    </source>
</evidence>
<keyword evidence="6 12" id="KW-0812">Transmembrane</keyword>
<keyword evidence="8 15" id="KW-1133">Transmembrane helix</keyword>
<dbReference type="SMART" id="SM00724">
    <property type="entry name" value="TLC"/>
    <property type="match status" value="1"/>
</dbReference>
<dbReference type="PANTHER" id="PTHR12560">
    <property type="entry name" value="LONGEVITY ASSURANCE FACTOR 1 LAG1"/>
    <property type="match status" value="1"/>
</dbReference>
<keyword evidence="7" id="KW-0256">Endoplasmic reticulum</keyword>
<evidence type="ECO:0000256" key="1">
    <source>
        <dbReference type="ARBA" id="ARBA00004123"/>
    </source>
</evidence>
<proteinExistence type="predicted"/>
<keyword evidence="5" id="KW-0808">Transferase</keyword>
<feature type="transmembrane region" description="Helical" evidence="15">
    <location>
        <begin position="265"/>
        <end position="289"/>
    </location>
</feature>
<dbReference type="Proteomes" id="UP000695022">
    <property type="component" value="Unplaced"/>
</dbReference>
<reference evidence="19" key="1">
    <citation type="submission" date="2025-08" db="UniProtKB">
        <authorList>
            <consortium name="RefSeq"/>
        </authorList>
    </citation>
    <scope>IDENTIFICATION</scope>
</reference>
<keyword evidence="11 13" id="KW-0539">Nucleus</keyword>
<dbReference type="Gene3D" id="1.10.10.60">
    <property type="entry name" value="Homeodomain-like"/>
    <property type="match status" value="1"/>
</dbReference>
<keyword evidence="9" id="KW-0443">Lipid metabolism</keyword>
<evidence type="ECO:0000256" key="7">
    <source>
        <dbReference type="ARBA" id="ARBA00022824"/>
    </source>
</evidence>
<evidence type="ECO:0000256" key="10">
    <source>
        <dbReference type="ARBA" id="ARBA00023136"/>
    </source>
</evidence>
<accession>A0ABM1F8U3</accession>
<dbReference type="Pfam" id="PF03798">
    <property type="entry name" value="TRAM_LAG1_CLN8"/>
    <property type="match status" value="1"/>
</dbReference>
<evidence type="ECO:0000256" key="15">
    <source>
        <dbReference type="SAM" id="Phobius"/>
    </source>
</evidence>